<accession>A0A1I3YKI3</accession>
<dbReference type="RefSeq" id="WP_091003819.1">
    <property type="nucleotide sequence ID" value="NZ_FOSD01000006.1"/>
</dbReference>
<name>A0A1I3YKI3_9GAMM</name>
<dbReference type="Proteomes" id="UP000198841">
    <property type="component" value="Unassembled WGS sequence"/>
</dbReference>
<dbReference type="SUPFAM" id="SSF69279">
    <property type="entry name" value="Phage tail proteins"/>
    <property type="match status" value="1"/>
</dbReference>
<gene>
    <name evidence="1" type="ORF">SAMN05518863_106118</name>
</gene>
<keyword evidence="2" id="KW-1185">Reference proteome</keyword>
<organism evidence="1 2">
    <name type="scientific">Candidatus Pantoea symbiotica</name>
    <dbReference type="NCBI Taxonomy" id="1884370"/>
    <lineage>
        <taxon>Bacteria</taxon>
        <taxon>Pseudomonadati</taxon>
        <taxon>Pseudomonadota</taxon>
        <taxon>Gammaproteobacteria</taxon>
        <taxon>Enterobacterales</taxon>
        <taxon>Erwiniaceae</taxon>
        <taxon>Pantoea</taxon>
    </lineage>
</organism>
<comment type="caution">
    <text evidence="1">The sequence shown here is derived from an EMBL/GenBank/DDBJ whole genome shotgun (WGS) entry which is preliminary data.</text>
</comment>
<proteinExistence type="predicted"/>
<dbReference type="EMBL" id="FOSD01000006">
    <property type="protein sequence ID" value="SFK32378.1"/>
    <property type="molecule type" value="Genomic_DNA"/>
</dbReference>
<evidence type="ECO:0000313" key="2">
    <source>
        <dbReference type="Proteomes" id="UP000198841"/>
    </source>
</evidence>
<reference evidence="1 2" key="1">
    <citation type="submission" date="2016-10" db="EMBL/GenBank/DDBJ databases">
        <authorList>
            <person name="Varghese N."/>
            <person name="Submissions S."/>
        </authorList>
    </citation>
    <scope>NUCLEOTIDE SEQUENCE [LARGE SCALE GENOMIC DNA]</scope>
    <source>
        <strain evidence="1 2">YR512</strain>
    </source>
</reference>
<sequence length="371" mass="41300">MDVNDPLVLSSARQISGRCLLNGTDVPFISFSVEAHAFRGAGTFDLTLAITALPAAMQMLNWWAVQTTIRVELFISVSTRAGIDEKRHITGNIDTWHFEPARFVILAEGRDFAAKLIDAKTTGESFKNMTSSKIATMLAKRHSLTPVVIATSRRVGEFYQIDTAHLTGEQTEWDLITTLAAIENFLVYVDGDNLHFEPKRDPAEAENYVIRWQPPGLLAYPQCNTSDDLSFSRALTISRGITVEVLSWNAKLKNKQFVVSFPASAKSIAPGKATSQKQVYRVIRNGLSEKGAHALAQSIYRQVVQHEMKFSGSTAGDNLLMPGRHIRIEGTQSPFDQIYHCDRIRRTLSWETGYTMDISGKNHSPALGVWL</sequence>
<evidence type="ECO:0000313" key="1">
    <source>
        <dbReference type="EMBL" id="SFK32378.1"/>
    </source>
</evidence>
<protein>
    <submittedName>
        <fullName evidence="1">Phage protein D</fullName>
    </submittedName>
</protein>